<dbReference type="Pfam" id="PF26128">
    <property type="entry name" value="Gad2"/>
    <property type="match status" value="1"/>
</dbReference>
<proteinExistence type="predicted"/>
<evidence type="ECO:0000313" key="1">
    <source>
        <dbReference type="EMBL" id="DAE03530.1"/>
    </source>
</evidence>
<organism evidence="1">
    <name type="scientific">Siphoviridae sp. ctpoI7</name>
    <dbReference type="NCBI Taxonomy" id="2825678"/>
    <lineage>
        <taxon>Viruses</taxon>
        <taxon>Duplodnaviria</taxon>
        <taxon>Heunggongvirae</taxon>
        <taxon>Uroviricota</taxon>
        <taxon>Caudoviricetes</taxon>
    </lineage>
</organism>
<accession>A0A8S5P976</accession>
<reference evidence="1" key="1">
    <citation type="journal article" date="2021" name="Proc. Natl. Acad. Sci. U.S.A.">
        <title>A Catalog of Tens of Thousands of Viruses from Human Metagenomes Reveals Hidden Associations with Chronic Diseases.</title>
        <authorList>
            <person name="Tisza M.J."/>
            <person name="Buck C.B."/>
        </authorList>
    </citation>
    <scope>NUCLEOTIDE SEQUENCE</scope>
    <source>
        <strain evidence="1">CtpoI7</strain>
    </source>
</reference>
<name>A0A8S5P976_9CAUD</name>
<dbReference type="EMBL" id="BK015368">
    <property type="protein sequence ID" value="DAE03530.1"/>
    <property type="molecule type" value="Genomic_DNA"/>
</dbReference>
<sequence>MSEYIENSPLNYYQLRFLDEYMVGHKGFIAGGCFKNIFKNEKVKDIDMWFENEEQYHVAKKHFEALIEVSPERWVKSYENDNVWAVYDKKKNYLLELVKKCFGTPEEILNYFDFTIVKIAYFKVEEDEDVKYKVKFHKDFFEHLHLKRLVIDDDTTVYPINTFERMLKYAKYGYQPCKETKIKLLEILMTMSVDEVDVESFLSKSLYQGLD</sequence>
<protein>
    <submittedName>
        <fullName evidence="1">Nucleotidyltransferase</fullName>
    </submittedName>
</protein>